<name>A0A804K782_MUSAM</name>
<dbReference type="Gramene" id="Ma08_t16270.1">
    <property type="protein sequence ID" value="Ma08_p16270.1"/>
    <property type="gene ID" value="Ma08_g16270"/>
</dbReference>
<keyword evidence="3" id="KW-1185">Reference proteome</keyword>
<dbReference type="EMBL" id="HG996472">
    <property type="protein sequence ID" value="CAG1831987.1"/>
    <property type="molecule type" value="Genomic_DNA"/>
</dbReference>
<reference evidence="2" key="2">
    <citation type="submission" date="2021-05" db="UniProtKB">
        <authorList>
            <consortium name="EnsemblPlants"/>
        </authorList>
    </citation>
    <scope>IDENTIFICATION</scope>
    <source>
        <strain evidence="2">subsp. malaccensis</strain>
    </source>
</reference>
<dbReference type="Proteomes" id="UP000012960">
    <property type="component" value="Unplaced"/>
</dbReference>
<sequence length="59" mass="6782">MMQGGVFVSGFPTEDGMGFIKILKHLLVDINMVLFMSGYMRNILYRIVLQLGAKVFFFF</sequence>
<protein>
    <submittedName>
        <fullName evidence="1">(wild Malaysian banana) hypothetical protein</fullName>
    </submittedName>
</protein>
<dbReference type="AlphaFoldDB" id="A0A804K782"/>
<proteinExistence type="predicted"/>
<evidence type="ECO:0000313" key="3">
    <source>
        <dbReference type="Proteomes" id="UP000012960"/>
    </source>
</evidence>
<gene>
    <name evidence="1" type="ORF">GSMUA_99890.1</name>
</gene>
<accession>A0A804K782</accession>
<organism evidence="2 3">
    <name type="scientific">Musa acuminata subsp. malaccensis</name>
    <name type="common">Wild banana</name>
    <name type="synonym">Musa malaccensis</name>
    <dbReference type="NCBI Taxonomy" id="214687"/>
    <lineage>
        <taxon>Eukaryota</taxon>
        <taxon>Viridiplantae</taxon>
        <taxon>Streptophyta</taxon>
        <taxon>Embryophyta</taxon>
        <taxon>Tracheophyta</taxon>
        <taxon>Spermatophyta</taxon>
        <taxon>Magnoliopsida</taxon>
        <taxon>Liliopsida</taxon>
        <taxon>Zingiberales</taxon>
        <taxon>Musaceae</taxon>
        <taxon>Musa</taxon>
    </lineage>
</organism>
<dbReference type="InParanoid" id="A0A804K782"/>
<evidence type="ECO:0000313" key="2">
    <source>
        <dbReference type="EnsemblPlants" id="Ma08_p16270.1"/>
    </source>
</evidence>
<reference evidence="1" key="1">
    <citation type="submission" date="2021-03" db="EMBL/GenBank/DDBJ databases">
        <authorList>
            <consortium name="Genoscope - CEA"/>
            <person name="William W."/>
        </authorList>
    </citation>
    <scope>NUCLEOTIDE SEQUENCE</scope>
    <source>
        <strain evidence="1">Doubled-haploid Pahang</strain>
    </source>
</reference>
<evidence type="ECO:0000313" key="1">
    <source>
        <dbReference type="EMBL" id="CAG1831987.1"/>
    </source>
</evidence>
<dbReference type="EnsemblPlants" id="Ma08_t16270.1">
    <property type="protein sequence ID" value="Ma08_p16270.1"/>
    <property type="gene ID" value="Ma08_g16270"/>
</dbReference>